<dbReference type="SUPFAM" id="SSF51971">
    <property type="entry name" value="Nucleotide-binding domain"/>
    <property type="match status" value="1"/>
</dbReference>
<dbReference type="InParanoid" id="H3AMM3"/>
<comment type="similarity">
    <text evidence="3">Belongs to the DAMOX/DASOX family.</text>
</comment>
<evidence type="ECO:0000313" key="15">
    <source>
        <dbReference type="Ensembl" id="ENSLACP00000010894.2"/>
    </source>
</evidence>
<keyword evidence="5 13" id="KW-0274">FAD</keyword>
<dbReference type="Bgee" id="ENSLACG00000009587">
    <property type="expression patterns" value="Expressed in chordate pharynx and 2 other cell types or tissues"/>
</dbReference>
<feature type="binding site" evidence="13">
    <location>
        <begin position="43"/>
        <end position="44"/>
    </location>
    <ligand>
        <name>FAD</name>
        <dbReference type="ChEBI" id="CHEBI:57692"/>
    </ligand>
</feature>
<dbReference type="RefSeq" id="XP_006006107.1">
    <property type="nucleotide sequence ID" value="XM_006006045.3"/>
</dbReference>
<comment type="catalytic activity">
    <reaction evidence="12">
        <text>D-glutamate + O2 + H2O = 2-oxoglutarate + H2O2 + NH4(+)</text>
        <dbReference type="Rhea" id="RHEA:10028"/>
        <dbReference type="ChEBI" id="CHEBI:15377"/>
        <dbReference type="ChEBI" id="CHEBI:15379"/>
        <dbReference type="ChEBI" id="CHEBI:16240"/>
        <dbReference type="ChEBI" id="CHEBI:16810"/>
        <dbReference type="ChEBI" id="CHEBI:28938"/>
        <dbReference type="ChEBI" id="CHEBI:29986"/>
    </reaction>
    <physiologicalReaction direction="left-to-right" evidence="12">
        <dbReference type="Rhea" id="RHEA:10029"/>
    </physiologicalReaction>
</comment>
<dbReference type="GO" id="GO:0019478">
    <property type="term" value="P:D-amino acid catabolic process"/>
    <property type="evidence" value="ECO:0007669"/>
    <property type="project" value="UniProtKB-ARBA"/>
</dbReference>
<keyword evidence="4" id="KW-0285">Flavoprotein</keyword>
<dbReference type="OrthoDB" id="2015447at2759"/>
<dbReference type="GO" id="GO:0006533">
    <property type="term" value="P:L-aspartate catabolic process"/>
    <property type="evidence" value="ECO:0007669"/>
    <property type="project" value="TreeGrafter"/>
</dbReference>
<evidence type="ECO:0000256" key="7">
    <source>
        <dbReference type="ARBA" id="ARBA00023140"/>
    </source>
</evidence>
<comment type="catalytic activity">
    <reaction evidence="11">
        <text>D-aspartate + O2 + H2O = oxaloacetate + H2O2 + NH4(+)</text>
        <dbReference type="Rhea" id="RHEA:12512"/>
        <dbReference type="ChEBI" id="CHEBI:15377"/>
        <dbReference type="ChEBI" id="CHEBI:15379"/>
        <dbReference type="ChEBI" id="CHEBI:16240"/>
        <dbReference type="ChEBI" id="CHEBI:16452"/>
        <dbReference type="ChEBI" id="CHEBI:28938"/>
        <dbReference type="ChEBI" id="CHEBI:29990"/>
        <dbReference type="EC" id="1.4.3.1"/>
    </reaction>
    <physiologicalReaction direction="left-to-right" evidence="11">
        <dbReference type="Rhea" id="RHEA:12513"/>
    </physiologicalReaction>
</comment>
<sequence>MEKVKVVVIGAGIVGFSTAVCIAESIPGCSVTVLAERFTPNTTSDRAAGILFPQQFPDTPLYRQKRWFKDTFEHLFEICNSSEAAAAGVYLLSGWQIFKEVPTEKYPYWSDVVLSFRFMTESELKKFPQYKFGQAITTLKCESPLYLLWLEKRLKNKGGEVYAGKVEDFWELYGRYDIVVNCSGLGSRQLAGDFKVYPVKGQIEKVHAPWLKHFIRDGNGLAYIYPGIDSVSLGGTRQQNNWSLSVDPADSKDIFDKCYALEPSLKKSSKLGAWVGLRPMISGLRLEKEVLMRGGRQLPVVHNYGHGGSGISIHWGTAKEAAELVSECIKAMNPKARL</sequence>
<keyword evidence="6" id="KW-0560">Oxidoreductase</keyword>
<dbReference type="HOGENOM" id="CLU_034311_0_2_1"/>
<comment type="cofactor">
    <cofactor evidence="1 13">
        <name>FAD</name>
        <dbReference type="ChEBI" id="CHEBI:57692"/>
    </cofactor>
</comment>
<evidence type="ECO:0000256" key="5">
    <source>
        <dbReference type="ARBA" id="ARBA00022827"/>
    </source>
</evidence>
<dbReference type="STRING" id="7897.ENSLACP00000010894"/>
<dbReference type="EMBL" id="AFYH01168073">
    <property type="status" value="NOT_ANNOTATED_CDS"/>
    <property type="molecule type" value="Genomic_DNA"/>
</dbReference>
<dbReference type="AlphaFoldDB" id="H3AMM3"/>
<evidence type="ECO:0000256" key="2">
    <source>
        <dbReference type="ARBA" id="ARBA00004253"/>
    </source>
</evidence>
<protein>
    <recommendedName>
        <fullName evidence="9">D-aspartate oxidase</fullName>
        <ecNumber evidence="8">1.4.3.1</ecNumber>
    </recommendedName>
</protein>
<organism evidence="15 16">
    <name type="scientific">Latimeria chalumnae</name>
    <name type="common">Coelacanth</name>
    <dbReference type="NCBI Taxonomy" id="7897"/>
    <lineage>
        <taxon>Eukaryota</taxon>
        <taxon>Metazoa</taxon>
        <taxon>Chordata</taxon>
        <taxon>Craniata</taxon>
        <taxon>Vertebrata</taxon>
        <taxon>Euteleostomi</taxon>
        <taxon>Coelacanthiformes</taxon>
        <taxon>Coelacanthidae</taxon>
        <taxon>Latimeria</taxon>
    </lineage>
</organism>
<dbReference type="PIRSF" id="PIRSF000189">
    <property type="entry name" value="D-aa_oxidase"/>
    <property type="match status" value="1"/>
</dbReference>
<dbReference type="eggNOG" id="KOG3923">
    <property type="taxonomic scope" value="Eukaryota"/>
</dbReference>
<dbReference type="PANTHER" id="PTHR11530">
    <property type="entry name" value="D-AMINO ACID OXIDASE"/>
    <property type="match status" value="1"/>
</dbReference>
<feature type="binding site" evidence="13">
    <location>
        <position position="223"/>
    </location>
    <ligand>
        <name>D-dopa</name>
        <dbReference type="ChEBI" id="CHEBI:149689"/>
    </ligand>
</feature>
<dbReference type="InterPro" id="IPR023209">
    <property type="entry name" value="DAO"/>
</dbReference>
<evidence type="ECO:0000256" key="9">
    <source>
        <dbReference type="ARBA" id="ARBA00044541"/>
    </source>
</evidence>
<dbReference type="Gene3D" id="3.40.50.720">
    <property type="entry name" value="NAD(P)-binding Rossmann-like Domain"/>
    <property type="match status" value="1"/>
</dbReference>
<gene>
    <name evidence="15" type="primary">DDO</name>
</gene>
<dbReference type="EMBL" id="AFYH01168071">
    <property type="status" value="NOT_ANNOTATED_CDS"/>
    <property type="molecule type" value="Genomic_DNA"/>
</dbReference>
<dbReference type="PROSITE" id="PS00677">
    <property type="entry name" value="DAO"/>
    <property type="match status" value="1"/>
</dbReference>
<reference evidence="15" key="2">
    <citation type="submission" date="2025-08" db="UniProtKB">
        <authorList>
            <consortium name="Ensembl"/>
        </authorList>
    </citation>
    <scope>IDENTIFICATION</scope>
</reference>
<evidence type="ECO:0000256" key="8">
    <source>
        <dbReference type="ARBA" id="ARBA00044520"/>
    </source>
</evidence>
<dbReference type="Proteomes" id="UP000008672">
    <property type="component" value="Unassembled WGS sequence"/>
</dbReference>
<reference evidence="15" key="3">
    <citation type="submission" date="2025-09" db="UniProtKB">
        <authorList>
            <consortium name="Ensembl"/>
        </authorList>
    </citation>
    <scope>IDENTIFICATION</scope>
</reference>
<dbReference type="OMA" id="DLWELQP"/>
<dbReference type="EMBL" id="AFYH01168072">
    <property type="status" value="NOT_ANNOTATED_CDS"/>
    <property type="molecule type" value="Genomic_DNA"/>
</dbReference>
<dbReference type="GO" id="GO:0008445">
    <property type="term" value="F:D-aspartate oxidase activity"/>
    <property type="evidence" value="ECO:0007669"/>
    <property type="project" value="UniProtKB-EC"/>
</dbReference>
<feature type="binding site" evidence="13">
    <location>
        <position position="278"/>
    </location>
    <ligand>
        <name>D-dopa</name>
        <dbReference type="ChEBI" id="CHEBI:149689"/>
    </ligand>
</feature>
<dbReference type="GeneTree" id="ENSGT00390000018635"/>
<evidence type="ECO:0000256" key="1">
    <source>
        <dbReference type="ARBA" id="ARBA00001974"/>
    </source>
</evidence>
<evidence type="ECO:0000256" key="10">
    <source>
        <dbReference type="ARBA" id="ARBA00046214"/>
    </source>
</evidence>
<dbReference type="PANTHER" id="PTHR11530:SF11">
    <property type="entry name" value="D-ASPARTATE OXIDASE"/>
    <property type="match status" value="1"/>
</dbReference>
<name>H3AMM3_LATCH</name>
<dbReference type="SUPFAM" id="SSF54373">
    <property type="entry name" value="FAD-linked reductases, C-terminal domain"/>
    <property type="match status" value="1"/>
</dbReference>
<dbReference type="EC" id="1.4.3.1" evidence="8"/>
<evidence type="ECO:0000313" key="16">
    <source>
        <dbReference type="Proteomes" id="UP000008672"/>
    </source>
</evidence>
<dbReference type="RefSeq" id="XP_014350069.1">
    <property type="nucleotide sequence ID" value="XM_014494583.2"/>
</dbReference>
<feature type="binding site" evidence="13">
    <location>
        <position position="308"/>
    </location>
    <ligand>
        <name>D-dopa</name>
        <dbReference type="ChEBI" id="CHEBI:149689"/>
    </ligand>
</feature>
<evidence type="ECO:0000256" key="3">
    <source>
        <dbReference type="ARBA" id="ARBA00006730"/>
    </source>
</evidence>
<reference evidence="16" key="1">
    <citation type="submission" date="2011-08" db="EMBL/GenBank/DDBJ databases">
        <title>The draft genome of Latimeria chalumnae.</title>
        <authorList>
            <person name="Di Palma F."/>
            <person name="Alfoldi J."/>
            <person name="Johnson J."/>
            <person name="Berlin A."/>
            <person name="Gnerre S."/>
            <person name="Jaffe D."/>
            <person name="MacCallum I."/>
            <person name="Young S."/>
            <person name="Walker B.J."/>
            <person name="Lander E."/>
            <person name="Lindblad-Toh K."/>
        </authorList>
    </citation>
    <scope>NUCLEOTIDE SEQUENCE [LARGE SCALE GENOMIC DNA]</scope>
    <source>
        <strain evidence="16">Wild caught</strain>
    </source>
</reference>
<evidence type="ECO:0000256" key="4">
    <source>
        <dbReference type="ARBA" id="ARBA00022630"/>
    </source>
</evidence>
<evidence type="ECO:0000256" key="12">
    <source>
        <dbReference type="ARBA" id="ARBA00049882"/>
    </source>
</evidence>
<evidence type="ECO:0000256" key="6">
    <source>
        <dbReference type="ARBA" id="ARBA00023002"/>
    </source>
</evidence>
<dbReference type="KEGG" id="lcm:102346932"/>
<dbReference type="CTD" id="8528"/>
<comment type="function">
    <text evidence="10">Selectively catalyzes the oxidative deamination of acidic amino acids. Suppresses the level of D-aspartate in the brain, an amino acid that can act as an agonist for glutamate receptors. Protects the organism from the toxicity of D-amino acids. May also function in the intestine.</text>
</comment>
<dbReference type="Gene3D" id="3.30.9.10">
    <property type="entry name" value="D-Amino Acid Oxidase, subunit A, domain 2"/>
    <property type="match status" value="1"/>
</dbReference>
<dbReference type="GO" id="GO:0005782">
    <property type="term" value="C:peroxisomal matrix"/>
    <property type="evidence" value="ECO:0007669"/>
    <property type="project" value="UniProtKB-SubCell"/>
</dbReference>
<dbReference type="EMBL" id="AFYH01168069">
    <property type="status" value="NOT_ANNOTATED_CDS"/>
    <property type="molecule type" value="Genomic_DNA"/>
</dbReference>
<dbReference type="GO" id="GO:0071949">
    <property type="term" value="F:FAD binding"/>
    <property type="evidence" value="ECO:0007669"/>
    <property type="project" value="InterPro"/>
</dbReference>
<dbReference type="FunCoup" id="H3AMM3">
    <property type="interactions" value="292"/>
</dbReference>
<evidence type="ECO:0000259" key="14">
    <source>
        <dbReference type="Pfam" id="PF01266"/>
    </source>
</evidence>
<comment type="subcellular location">
    <subcellularLocation>
        <location evidence="2">Peroxisome matrix</location>
    </subcellularLocation>
</comment>
<dbReference type="InterPro" id="IPR006181">
    <property type="entry name" value="D-amino_acid_oxidase_CS"/>
</dbReference>
<dbReference type="Pfam" id="PF01266">
    <property type="entry name" value="DAO"/>
    <property type="match status" value="1"/>
</dbReference>
<feature type="binding site" evidence="13">
    <location>
        <position position="166"/>
    </location>
    <ligand>
        <name>FAD</name>
        <dbReference type="ChEBI" id="CHEBI:57692"/>
    </ligand>
</feature>
<evidence type="ECO:0000256" key="11">
    <source>
        <dbReference type="ARBA" id="ARBA00047522"/>
    </source>
</evidence>
<evidence type="ECO:0000256" key="13">
    <source>
        <dbReference type="PIRSR" id="PIRSR000189-1"/>
    </source>
</evidence>
<feature type="domain" description="FAD dependent oxidoreductase" evidence="14">
    <location>
        <begin position="5"/>
        <end position="324"/>
    </location>
</feature>
<keyword evidence="7" id="KW-0576">Peroxisome</keyword>
<dbReference type="InterPro" id="IPR006076">
    <property type="entry name" value="FAD-dep_OxRdtase"/>
</dbReference>
<dbReference type="GeneID" id="102346932"/>
<proteinExistence type="inferred from homology"/>
<keyword evidence="16" id="KW-1185">Reference proteome</keyword>
<accession>H3AMM3</accession>
<dbReference type="Ensembl" id="ENSLACT00000010974.2">
    <property type="protein sequence ID" value="ENSLACP00000010894.2"/>
    <property type="gene ID" value="ENSLACG00000009587.2"/>
</dbReference>
<dbReference type="EMBL" id="AFYH01168070">
    <property type="status" value="NOT_ANNOTATED_CDS"/>
    <property type="molecule type" value="Genomic_DNA"/>
</dbReference>